<dbReference type="GO" id="GO:0016787">
    <property type="term" value="F:hydrolase activity"/>
    <property type="evidence" value="ECO:0007669"/>
    <property type="project" value="UniProtKB-KW"/>
</dbReference>
<dbReference type="OrthoDB" id="197823at2157"/>
<dbReference type="AlphaFoldDB" id="M0D6M5"/>
<organism evidence="2 3">
    <name type="scientific">Halosimplex carlsbadense 2-9-1</name>
    <dbReference type="NCBI Taxonomy" id="797114"/>
    <lineage>
        <taxon>Archaea</taxon>
        <taxon>Methanobacteriati</taxon>
        <taxon>Methanobacteriota</taxon>
        <taxon>Stenosarchaea group</taxon>
        <taxon>Halobacteria</taxon>
        <taxon>Halobacteriales</taxon>
        <taxon>Haloarculaceae</taxon>
        <taxon>Halosimplex</taxon>
    </lineage>
</organism>
<proteinExistence type="predicted"/>
<dbReference type="Proteomes" id="UP000011626">
    <property type="component" value="Unassembled WGS sequence"/>
</dbReference>
<name>M0D6M5_9EURY</name>
<dbReference type="RefSeq" id="WP_006881932.1">
    <property type="nucleotide sequence ID" value="NZ_AOIU01000004.1"/>
</dbReference>
<dbReference type="Gene3D" id="2.130.10.10">
    <property type="entry name" value="YVTN repeat-like/Quinoprotein amine dehydrogenase"/>
    <property type="match status" value="1"/>
</dbReference>
<dbReference type="SUPFAM" id="SSF110296">
    <property type="entry name" value="Oligoxyloglucan reducing end-specific cellobiohydrolase"/>
    <property type="match status" value="1"/>
</dbReference>
<evidence type="ECO:0000313" key="2">
    <source>
        <dbReference type="EMBL" id="ELZ30347.1"/>
    </source>
</evidence>
<feature type="region of interest" description="Disordered" evidence="1">
    <location>
        <begin position="164"/>
        <end position="186"/>
    </location>
</feature>
<gene>
    <name evidence="2" type="ORF">C475_01392</name>
</gene>
<evidence type="ECO:0000256" key="1">
    <source>
        <dbReference type="SAM" id="MobiDB-lite"/>
    </source>
</evidence>
<comment type="caution">
    <text evidence="2">The sequence shown here is derived from an EMBL/GenBank/DDBJ whole genome shotgun (WGS) entry which is preliminary data.</text>
</comment>
<accession>M0D6M5</accession>
<protein>
    <submittedName>
        <fullName evidence="2">Glycosyl hydrolase</fullName>
    </submittedName>
</protein>
<sequence length="332" mass="35641">MLLAGSDDGVYRLPDLDGSADRTAERVLESGRVMRLRQFGSVDGLFAATTTGLVHSTDGETWTDLAVPEEQVYSVGALPDGRFYAGARPARVYVGEFDGGAATGEGADAPSVDWTECEGFRDLPSREEWRLPRHENLAQVRDIHHDPAGSDRLVAGVEVGGVHVSDDGGETWTERRGPGDDESSVDDDIHELRAVGAGEYVAATGFGLFRTTDAGATWTRLDEAFDQRYFRSVVSVDGTVYAGGALANSSTWDDADAEPELFALRDSGIEVIDFPASDETVTGMTAADGDLVVATHRGSMLVHRDGEWAAVGDLPVNEELTGRYTPLTRVEN</sequence>
<dbReference type="eggNOG" id="arCOG08113">
    <property type="taxonomic scope" value="Archaea"/>
</dbReference>
<reference evidence="2 3" key="1">
    <citation type="journal article" date="2014" name="PLoS Genet.">
        <title>Phylogenetically driven sequencing of extremely halophilic archaea reveals strategies for static and dynamic osmo-response.</title>
        <authorList>
            <person name="Becker E.A."/>
            <person name="Seitzer P.M."/>
            <person name="Tritt A."/>
            <person name="Larsen D."/>
            <person name="Krusor M."/>
            <person name="Yao A.I."/>
            <person name="Wu D."/>
            <person name="Madern D."/>
            <person name="Eisen J.A."/>
            <person name="Darling A.E."/>
            <person name="Facciotti M.T."/>
        </authorList>
    </citation>
    <scope>NUCLEOTIDE SEQUENCE [LARGE SCALE GENOMIC DNA]</scope>
    <source>
        <strain evidence="2 3">2-9-1</strain>
    </source>
</reference>
<dbReference type="PATRIC" id="fig|797114.5.peg.274"/>
<keyword evidence="2" id="KW-0378">Hydrolase</keyword>
<dbReference type="EMBL" id="AOIU01000004">
    <property type="protein sequence ID" value="ELZ30347.1"/>
    <property type="molecule type" value="Genomic_DNA"/>
</dbReference>
<keyword evidence="3" id="KW-1185">Reference proteome</keyword>
<dbReference type="InterPro" id="IPR015943">
    <property type="entry name" value="WD40/YVTN_repeat-like_dom_sf"/>
</dbReference>
<dbReference type="STRING" id="797114.C475_01392"/>
<evidence type="ECO:0000313" key="3">
    <source>
        <dbReference type="Proteomes" id="UP000011626"/>
    </source>
</evidence>